<evidence type="ECO:0000313" key="4">
    <source>
        <dbReference type="Proteomes" id="UP000777784"/>
    </source>
</evidence>
<dbReference type="GO" id="GO:0006935">
    <property type="term" value="P:chemotaxis"/>
    <property type="evidence" value="ECO:0007669"/>
    <property type="project" value="UniProtKB-KW"/>
</dbReference>
<accession>A0A948W5A3</accession>
<sequence>MIDNLKAELYEAAAMTFQEMGFVFLTEELEAEQIKAVFEAGVSLEFLGPFNGGLIVRVYGSMLPNIAANMMGIEGNPTVQFQHDALGEIANVICGNVLPRIGGANEIFHISAPDAAREYEKLLQRFPGEPAAQVTLGFEGGRAEISIYLTDERAA</sequence>
<dbReference type="Gene3D" id="3.40.1550.10">
    <property type="entry name" value="CheC-like"/>
    <property type="match status" value="1"/>
</dbReference>
<evidence type="ECO:0000313" key="3">
    <source>
        <dbReference type="EMBL" id="MBU2690189.1"/>
    </source>
</evidence>
<name>A0A948W5A3_UNCEI</name>
<reference evidence="3" key="1">
    <citation type="submission" date="2021-05" db="EMBL/GenBank/DDBJ databases">
        <title>Energy efficiency and biological interactions define the core microbiome of deep oligotrophic groundwater.</title>
        <authorList>
            <person name="Mehrshad M."/>
            <person name="Lopez-Fernandez M."/>
            <person name="Bell E."/>
            <person name="Bernier-Latmani R."/>
            <person name="Bertilsson S."/>
            <person name="Dopson M."/>
        </authorList>
    </citation>
    <scope>NUCLEOTIDE SEQUENCE</scope>
    <source>
        <strain evidence="3">Modern_marine.mb.64</strain>
    </source>
</reference>
<feature type="domain" description="Chemotaxis phosphatase CheX-like" evidence="2">
    <location>
        <begin position="43"/>
        <end position="115"/>
    </location>
</feature>
<dbReference type="InterPro" id="IPR028976">
    <property type="entry name" value="CheC-like_sf"/>
</dbReference>
<dbReference type="Proteomes" id="UP000777784">
    <property type="component" value="Unassembled WGS sequence"/>
</dbReference>
<dbReference type="AlphaFoldDB" id="A0A948W5A3"/>
<evidence type="ECO:0000259" key="2">
    <source>
        <dbReference type="Pfam" id="PF13690"/>
    </source>
</evidence>
<protein>
    <submittedName>
        <fullName evidence="3">Chemotaxis protein CheX</fullName>
    </submittedName>
</protein>
<dbReference type="EMBL" id="JAHJDP010000023">
    <property type="protein sequence ID" value="MBU2690189.1"/>
    <property type="molecule type" value="Genomic_DNA"/>
</dbReference>
<dbReference type="InterPro" id="IPR028051">
    <property type="entry name" value="CheX-like_dom"/>
</dbReference>
<keyword evidence="1" id="KW-0145">Chemotaxis</keyword>
<comment type="caution">
    <text evidence="3">The sequence shown here is derived from an EMBL/GenBank/DDBJ whole genome shotgun (WGS) entry which is preliminary data.</text>
</comment>
<dbReference type="SUPFAM" id="SSF103039">
    <property type="entry name" value="CheC-like"/>
    <property type="match status" value="1"/>
</dbReference>
<dbReference type="Pfam" id="PF13690">
    <property type="entry name" value="CheX"/>
    <property type="match status" value="1"/>
</dbReference>
<organism evidence="3 4">
    <name type="scientific">Eiseniibacteriota bacterium</name>
    <dbReference type="NCBI Taxonomy" id="2212470"/>
    <lineage>
        <taxon>Bacteria</taxon>
        <taxon>Candidatus Eiseniibacteriota</taxon>
    </lineage>
</organism>
<evidence type="ECO:0000256" key="1">
    <source>
        <dbReference type="ARBA" id="ARBA00022500"/>
    </source>
</evidence>
<proteinExistence type="predicted"/>
<gene>
    <name evidence="3" type="ORF">KJ970_04615</name>
</gene>